<dbReference type="AlphaFoldDB" id="A0A7X6GZB0"/>
<dbReference type="RefSeq" id="WP_168623521.1">
    <property type="nucleotide sequence ID" value="NZ_JAAZQQ010000003.1"/>
</dbReference>
<keyword evidence="3" id="KW-1185">Reference proteome</keyword>
<accession>A0A7X6GZB0</accession>
<reference evidence="2 3" key="1">
    <citation type="submission" date="2020-04" db="EMBL/GenBank/DDBJ databases">
        <authorList>
            <person name="Yoon J."/>
        </authorList>
    </citation>
    <scope>NUCLEOTIDE SEQUENCE [LARGE SCALE GENOMIC DNA]</scope>
    <source>
        <strain evidence="2 3">KMU-115</strain>
    </source>
</reference>
<dbReference type="Gene3D" id="2.170.16.10">
    <property type="entry name" value="Hedgehog/Intein (Hint) domain"/>
    <property type="match status" value="1"/>
</dbReference>
<gene>
    <name evidence="2" type="ORF">HCU73_11080</name>
</gene>
<dbReference type="InterPro" id="IPR036844">
    <property type="entry name" value="Hint_dom_sf"/>
</dbReference>
<dbReference type="InterPro" id="IPR006141">
    <property type="entry name" value="Intein_N"/>
</dbReference>
<evidence type="ECO:0000313" key="2">
    <source>
        <dbReference type="EMBL" id="NKX45136.1"/>
    </source>
</evidence>
<dbReference type="GO" id="GO:0016539">
    <property type="term" value="P:intein-mediated protein splicing"/>
    <property type="evidence" value="ECO:0007669"/>
    <property type="project" value="InterPro"/>
</dbReference>
<protein>
    <submittedName>
        <fullName evidence="2">Hint domain-containing protein</fullName>
    </submittedName>
</protein>
<evidence type="ECO:0000313" key="3">
    <source>
        <dbReference type="Proteomes" id="UP000526408"/>
    </source>
</evidence>
<feature type="domain" description="Hedgehog/Intein (Hint)" evidence="1">
    <location>
        <begin position="120"/>
        <end position="257"/>
    </location>
</feature>
<organism evidence="2 3">
    <name type="scientific">Roseicyclus persicicus</name>
    <dbReference type="NCBI Taxonomy" id="2650661"/>
    <lineage>
        <taxon>Bacteria</taxon>
        <taxon>Pseudomonadati</taxon>
        <taxon>Pseudomonadota</taxon>
        <taxon>Alphaproteobacteria</taxon>
        <taxon>Rhodobacterales</taxon>
        <taxon>Roseobacteraceae</taxon>
        <taxon>Roseicyclus</taxon>
    </lineage>
</organism>
<name>A0A7X6GZB0_9RHOB</name>
<sequence>MPTTYIDQFYVMDPANPPARNTFLQVQEFQIVDFNDNNFIESPGFDSIDGVDVTAVWPGDRVRMRIDGQNVWIEGTTFYLADGRAVFTPTDGTILQDGRFRDSDFVTVEDPMPIGDLGPPCLMAGTLVDTDRGRVPVEQLREGDRVMTLDHGPQPLLWLGVTTVPGLEAHAPVVIDAGALGNSETLRVSPQHRVLVGGWQVELIHGAPEVLVAAKHLVNGTTIRTAPARRVVYYHLLFERHEIIRTGGVWTESFLPEAGLERDVPAMHDALARMHPELAERMRGAPLARPQLRHFEAALLAA</sequence>
<dbReference type="InterPro" id="IPR028992">
    <property type="entry name" value="Hedgehog/Intein_dom"/>
</dbReference>
<evidence type="ECO:0000259" key="1">
    <source>
        <dbReference type="Pfam" id="PF13403"/>
    </source>
</evidence>
<dbReference type="PROSITE" id="PS50817">
    <property type="entry name" value="INTEIN_N_TER"/>
    <property type="match status" value="1"/>
</dbReference>
<dbReference type="EMBL" id="JAAZQQ010000003">
    <property type="protein sequence ID" value="NKX45136.1"/>
    <property type="molecule type" value="Genomic_DNA"/>
</dbReference>
<dbReference type="Pfam" id="PF13403">
    <property type="entry name" value="Hint_2"/>
    <property type="match status" value="1"/>
</dbReference>
<comment type="caution">
    <text evidence="2">The sequence shown here is derived from an EMBL/GenBank/DDBJ whole genome shotgun (WGS) entry which is preliminary data.</text>
</comment>
<dbReference type="Proteomes" id="UP000526408">
    <property type="component" value="Unassembled WGS sequence"/>
</dbReference>
<proteinExistence type="predicted"/>
<dbReference type="SUPFAM" id="SSF51294">
    <property type="entry name" value="Hedgehog/intein (Hint) domain"/>
    <property type="match status" value="1"/>
</dbReference>